<dbReference type="Proteomes" id="UP001302316">
    <property type="component" value="Unassembled WGS sequence"/>
</dbReference>
<dbReference type="Pfam" id="PF02515">
    <property type="entry name" value="CoA_transf_3"/>
    <property type="match status" value="1"/>
</dbReference>
<dbReference type="PANTHER" id="PTHR48207">
    <property type="entry name" value="SUCCINATE--HYDROXYMETHYLGLUTARATE COA-TRANSFERASE"/>
    <property type="match status" value="1"/>
</dbReference>
<evidence type="ECO:0000256" key="2">
    <source>
        <dbReference type="SAM" id="MobiDB-lite"/>
    </source>
</evidence>
<sequence>MKALAGVRVLDLSRVLAGPWSSQLLADLGAEVIKVEHPHGGDETRGWGPPWLGGENGEDGPSAYFLASNRGKRSVGIDFSHPRGQELLRQLAADSDILLENFRPGRLARYGLDYTSLSSLNPGLIYCSISGFGQTGPYRERAGYDLLLQAMGGLMSITGPRDDEGGEPVKVGVALTDILTGLYATIGCLAALREREATGQGQHIDLALMDVQVATLANQAMNYLVGGQIPGRMGSAHPNIVPYQAFRAADDWLVLAVGNDGQFQRLCQVLDQADLADDPRFRRNADRVANREQLLPLIEQVLAKQPRRHWLDLLEAAEVPAGPVNDMAAVFDDPQVRHRGLARTLWHERLGGVPSVANPLLSGTNWADSSKPPPLPGEDTETTLKDRLGLDSASIGALRREGIIR</sequence>
<feature type="region of interest" description="Disordered" evidence="2">
    <location>
        <begin position="361"/>
        <end position="385"/>
    </location>
</feature>
<accession>A0AAP6MMZ2</accession>
<organism evidence="3 4">
    <name type="scientific">Natronospira elongata</name>
    <dbReference type="NCBI Taxonomy" id="3110268"/>
    <lineage>
        <taxon>Bacteria</taxon>
        <taxon>Pseudomonadati</taxon>
        <taxon>Pseudomonadota</taxon>
        <taxon>Gammaproteobacteria</taxon>
        <taxon>Natronospirales</taxon>
        <taxon>Natronospiraceae</taxon>
        <taxon>Natronospira</taxon>
    </lineage>
</organism>
<dbReference type="GO" id="GO:0008410">
    <property type="term" value="F:CoA-transferase activity"/>
    <property type="evidence" value="ECO:0007669"/>
    <property type="project" value="TreeGrafter"/>
</dbReference>
<reference evidence="3 4" key="1">
    <citation type="submission" date="2023-12" db="EMBL/GenBank/DDBJ databases">
        <title>Whole-genome sequencing of halo(alkali)philic microorganisms from hypersaline lakes.</title>
        <authorList>
            <person name="Sorokin D.Y."/>
            <person name="Merkel A.Y."/>
            <person name="Messina E."/>
            <person name="Yakimov M."/>
        </authorList>
    </citation>
    <scope>NUCLEOTIDE SEQUENCE [LARGE SCALE GENOMIC DNA]</scope>
    <source>
        <strain evidence="3 4">AB-CW1</strain>
    </source>
</reference>
<protein>
    <submittedName>
        <fullName evidence="3">CoA transferase</fullName>
        <ecNumber evidence="3">2.8.3.-</ecNumber>
    </submittedName>
</protein>
<name>A0AAP6MMZ2_9GAMM</name>
<proteinExistence type="predicted"/>
<evidence type="ECO:0000256" key="1">
    <source>
        <dbReference type="ARBA" id="ARBA00022679"/>
    </source>
</evidence>
<dbReference type="RefSeq" id="WP_346053235.1">
    <property type="nucleotide sequence ID" value="NZ_JAYGII010000052.1"/>
</dbReference>
<dbReference type="AlphaFoldDB" id="A0AAP6MMZ2"/>
<dbReference type="EMBL" id="JAYGII010000052">
    <property type="protein sequence ID" value="MEA5446742.1"/>
    <property type="molecule type" value="Genomic_DNA"/>
</dbReference>
<gene>
    <name evidence="3" type="ORF">VCB98_13020</name>
</gene>
<comment type="caution">
    <text evidence="3">The sequence shown here is derived from an EMBL/GenBank/DDBJ whole genome shotgun (WGS) entry which is preliminary data.</text>
</comment>
<dbReference type="Gene3D" id="3.30.1540.10">
    <property type="entry name" value="formyl-coa transferase, domain 3"/>
    <property type="match status" value="1"/>
</dbReference>
<keyword evidence="4" id="KW-1185">Reference proteome</keyword>
<dbReference type="Gene3D" id="3.40.50.10540">
    <property type="entry name" value="Crotonobetainyl-coa:carnitine coa-transferase, domain 1"/>
    <property type="match status" value="1"/>
</dbReference>
<dbReference type="PANTHER" id="PTHR48207:SF3">
    <property type="entry name" value="SUCCINATE--HYDROXYMETHYLGLUTARATE COA-TRANSFERASE"/>
    <property type="match status" value="1"/>
</dbReference>
<keyword evidence="1 3" id="KW-0808">Transferase</keyword>
<dbReference type="EC" id="2.8.3.-" evidence="3"/>
<dbReference type="InterPro" id="IPR050483">
    <property type="entry name" value="CoA-transferase_III_domain"/>
</dbReference>
<evidence type="ECO:0000313" key="4">
    <source>
        <dbReference type="Proteomes" id="UP001302316"/>
    </source>
</evidence>
<dbReference type="SUPFAM" id="SSF89796">
    <property type="entry name" value="CoA-transferase family III (CaiB/BaiF)"/>
    <property type="match status" value="1"/>
</dbReference>
<dbReference type="InterPro" id="IPR044855">
    <property type="entry name" value="CoA-Trfase_III_dom3_sf"/>
</dbReference>
<dbReference type="InterPro" id="IPR003673">
    <property type="entry name" value="CoA-Trfase_fam_III"/>
</dbReference>
<dbReference type="InterPro" id="IPR023606">
    <property type="entry name" value="CoA-Trfase_III_dom_1_sf"/>
</dbReference>
<evidence type="ECO:0000313" key="3">
    <source>
        <dbReference type="EMBL" id="MEA5446742.1"/>
    </source>
</evidence>